<dbReference type="SUPFAM" id="SSF53756">
    <property type="entry name" value="UDP-Glycosyltransferase/glycogen phosphorylase"/>
    <property type="match status" value="1"/>
</dbReference>
<evidence type="ECO:0000313" key="7">
    <source>
        <dbReference type="EMBL" id="TCN26714.1"/>
    </source>
</evidence>
<keyword evidence="3" id="KW-1003">Cell membrane</keyword>
<dbReference type="GO" id="GO:0005886">
    <property type="term" value="C:plasma membrane"/>
    <property type="evidence" value="ECO:0007669"/>
    <property type="project" value="UniProtKB-SubCell"/>
</dbReference>
<dbReference type="GO" id="GO:0019350">
    <property type="term" value="P:teichoic acid biosynthetic process"/>
    <property type="evidence" value="ECO:0007669"/>
    <property type="project" value="UniProtKB-KW"/>
</dbReference>
<protein>
    <submittedName>
        <fullName evidence="7">CDP-ribitol ribitolphosphotransferase</fullName>
    </submittedName>
</protein>
<keyword evidence="8" id="KW-1185">Reference proteome</keyword>
<dbReference type="GO" id="GO:0047355">
    <property type="term" value="F:CDP-glycerol glycerophosphotransferase activity"/>
    <property type="evidence" value="ECO:0007669"/>
    <property type="project" value="InterPro"/>
</dbReference>
<dbReference type="InterPro" id="IPR043149">
    <property type="entry name" value="TagF_N"/>
</dbReference>
<dbReference type="PANTHER" id="PTHR37316:SF2">
    <property type="entry name" value="TEICHOIC ACID RIBITOL-PHOSPHATE POLYMERASE TARK"/>
    <property type="match status" value="1"/>
</dbReference>
<keyword evidence="6" id="KW-0472">Membrane</keyword>
<keyword evidence="5" id="KW-0777">Teichoic acid biosynthesis</keyword>
<dbReference type="RefSeq" id="WP_132003256.1">
    <property type="nucleotide sequence ID" value="NZ_JABUHM010000002.1"/>
</dbReference>
<dbReference type="AlphaFoldDB" id="A0A4R2BL17"/>
<name>A0A4R2BL17_9BACI</name>
<sequence length="391" mass="45941">MNVKLIPTLMVKYLIRTVFFMSCLLFPVNQKKVTFASYRSGKLEGNLLYIHEEFRRRDEGHQYHFLFKKYQGSLMGKLNYVMHMLQASHAVATSRYFIIDDFYFPVYAIKPRKGTDIVQLWHAAGAFKKFGYSTIGKSFGPSREYLKHIKVHSNYTRVYVSSGNIIPHYAEAFDMPEENIYPLGLPRTDFFFKEEAKESIRREFNIKFPEFKNKKLVLYAPTFRGSSHSQGKFTSPIDIPLLKKMAGEEFALLIHLHPYMRSGLKIDNEDREFACHIEGQFTIEELLTVTDVLITDYSSIIFDYSLLGRPIVFFAADLEDYIKERDFYFDYKSFIPGPLMTETHSLARWLVKGNYDMKKVSDFRNFFFDYQDGRASERIVTHLLNKEPKQH</sequence>
<dbReference type="Proteomes" id="UP000295689">
    <property type="component" value="Unassembled WGS sequence"/>
</dbReference>
<gene>
    <name evidence="7" type="ORF">EV146_103237</name>
</gene>
<comment type="caution">
    <text evidence="7">The sequence shown here is derived from an EMBL/GenBank/DDBJ whole genome shotgun (WGS) entry which is preliminary data.</text>
</comment>
<comment type="similarity">
    <text evidence="2">Belongs to the CDP-glycerol glycerophosphotransferase family.</text>
</comment>
<evidence type="ECO:0000313" key="8">
    <source>
        <dbReference type="Proteomes" id="UP000295689"/>
    </source>
</evidence>
<evidence type="ECO:0000256" key="1">
    <source>
        <dbReference type="ARBA" id="ARBA00004202"/>
    </source>
</evidence>
<dbReference type="Gene3D" id="3.40.50.12580">
    <property type="match status" value="1"/>
</dbReference>
<dbReference type="EMBL" id="SLVV01000003">
    <property type="protein sequence ID" value="TCN26714.1"/>
    <property type="molecule type" value="Genomic_DNA"/>
</dbReference>
<dbReference type="Pfam" id="PF04464">
    <property type="entry name" value="Glyphos_transf"/>
    <property type="match status" value="1"/>
</dbReference>
<reference evidence="7 8" key="1">
    <citation type="journal article" date="2015" name="Stand. Genomic Sci.">
        <title>Genomic Encyclopedia of Bacterial and Archaeal Type Strains, Phase III: the genomes of soil and plant-associated and newly described type strains.</title>
        <authorList>
            <person name="Whitman W.B."/>
            <person name="Woyke T."/>
            <person name="Klenk H.P."/>
            <person name="Zhou Y."/>
            <person name="Lilburn T.G."/>
            <person name="Beck B.J."/>
            <person name="De Vos P."/>
            <person name="Vandamme P."/>
            <person name="Eisen J.A."/>
            <person name="Garrity G."/>
            <person name="Hugenholtz P."/>
            <person name="Kyrpides N.C."/>
        </authorList>
    </citation>
    <scope>NUCLEOTIDE SEQUENCE [LARGE SCALE GENOMIC DNA]</scope>
    <source>
        <strain evidence="7 8">CV53</strain>
    </source>
</reference>
<dbReference type="Gene3D" id="3.40.50.11820">
    <property type="match status" value="1"/>
</dbReference>
<evidence type="ECO:0000256" key="4">
    <source>
        <dbReference type="ARBA" id="ARBA00022679"/>
    </source>
</evidence>
<organism evidence="7 8">
    <name type="scientific">Mesobacillus foraminis</name>
    <dbReference type="NCBI Taxonomy" id="279826"/>
    <lineage>
        <taxon>Bacteria</taxon>
        <taxon>Bacillati</taxon>
        <taxon>Bacillota</taxon>
        <taxon>Bacilli</taxon>
        <taxon>Bacillales</taxon>
        <taxon>Bacillaceae</taxon>
        <taxon>Mesobacillus</taxon>
    </lineage>
</organism>
<dbReference type="InterPro" id="IPR051612">
    <property type="entry name" value="Teichoic_Acid_Biosynth"/>
</dbReference>
<proteinExistence type="inferred from homology"/>
<evidence type="ECO:0000256" key="3">
    <source>
        <dbReference type="ARBA" id="ARBA00022475"/>
    </source>
</evidence>
<dbReference type="InterPro" id="IPR043148">
    <property type="entry name" value="TagF_C"/>
</dbReference>
<accession>A0A4R2BL17</accession>
<keyword evidence="4 7" id="KW-0808">Transferase</keyword>
<evidence type="ECO:0000256" key="2">
    <source>
        <dbReference type="ARBA" id="ARBA00010488"/>
    </source>
</evidence>
<comment type="subcellular location">
    <subcellularLocation>
        <location evidence="1">Cell membrane</location>
        <topology evidence="1">Peripheral membrane protein</topology>
    </subcellularLocation>
</comment>
<evidence type="ECO:0000256" key="5">
    <source>
        <dbReference type="ARBA" id="ARBA00022944"/>
    </source>
</evidence>
<dbReference type="InterPro" id="IPR007554">
    <property type="entry name" value="Glycerophosphate_synth"/>
</dbReference>
<dbReference type="PANTHER" id="PTHR37316">
    <property type="entry name" value="TEICHOIC ACID GLYCEROL-PHOSPHATE PRIMASE"/>
    <property type="match status" value="1"/>
</dbReference>
<evidence type="ECO:0000256" key="6">
    <source>
        <dbReference type="ARBA" id="ARBA00023136"/>
    </source>
</evidence>